<name>A0AAV0UTR3_HYABA</name>
<protein>
    <recommendedName>
        <fullName evidence="2">Vacuolar protein sorting-associated protein 51 homolog</fullName>
    </recommendedName>
</protein>
<dbReference type="GO" id="GO:0016020">
    <property type="term" value="C:membrane"/>
    <property type="evidence" value="ECO:0007669"/>
    <property type="project" value="TreeGrafter"/>
</dbReference>
<dbReference type="GO" id="GO:0006869">
    <property type="term" value="P:lipid transport"/>
    <property type="evidence" value="ECO:0007669"/>
    <property type="project" value="UniProtKB-UniRule"/>
</dbReference>
<dbReference type="InterPro" id="IPR014812">
    <property type="entry name" value="Vps51"/>
</dbReference>
<keyword evidence="2" id="KW-0445">Lipid transport</keyword>
<dbReference type="Proteomes" id="UP001162031">
    <property type="component" value="Unassembled WGS sequence"/>
</dbReference>
<keyword evidence="2" id="KW-0333">Golgi apparatus</keyword>
<comment type="similarity">
    <text evidence="1 2">Belongs to the VPS51 family.</text>
</comment>
<proteinExistence type="inferred from homology"/>
<dbReference type="PANTHER" id="PTHR15954">
    <property type="entry name" value="VACUOLAR PROTEIN SORTING-ASSOCIATED PROTEIN 51 HOMOLOG"/>
    <property type="match status" value="1"/>
</dbReference>
<comment type="subunit">
    <text evidence="2">Component of the Golgi-associated retrograde protein (GARP) complex.</text>
</comment>
<evidence type="ECO:0000256" key="2">
    <source>
        <dbReference type="RuleBase" id="RU368010"/>
    </source>
</evidence>
<dbReference type="GO" id="GO:0048193">
    <property type="term" value="P:Golgi vesicle transport"/>
    <property type="evidence" value="ECO:0007669"/>
    <property type="project" value="TreeGrafter"/>
</dbReference>
<keyword evidence="2" id="KW-0813">Transport</keyword>
<organism evidence="3 4">
    <name type="scientific">Hyaloperonospora brassicae</name>
    <name type="common">Brassica downy mildew</name>
    <name type="synonym">Peronospora brassicae</name>
    <dbReference type="NCBI Taxonomy" id="162125"/>
    <lineage>
        <taxon>Eukaryota</taxon>
        <taxon>Sar</taxon>
        <taxon>Stramenopiles</taxon>
        <taxon>Oomycota</taxon>
        <taxon>Peronosporomycetes</taxon>
        <taxon>Peronosporales</taxon>
        <taxon>Peronosporaceae</taxon>
        <taxon>Hyaloperonospora</taxon>
    </lineage>
</organism>
<dbReference type="GO" id="GO:0015031">
    <property type="term" value="P:protein transport"/>
    <property type="evidence" value="ECO:0007669"/>
    <property type="project" value="UniProtKB-UniRule"/>
</dbReference>
<gene>
    <name evidence="3" type="ORF">HBR001_LOCUS8098</name>
</gene>
<dbReference type="Pfam" id="PF08700">
    <property type="entry name" value="VPS51_Exo84_N"/>
    <property type="match status" value="1"/>
</dbReference>
<dbReference type="GO" id="GO:1990745">
    <property type="term" value="C:EARP complex"/>
    <property type="evidence" value="ECO:0007669"/>
    <property type="project" value="TreeGrafter"/>
</dbReference>
<keyword evidence="4" id="KW-1185">Reference proteome</keyword>
<dbReference type="GO" id="GO:0032456">
    <property type="term" value="P:endocytic recycling"/>
    <property type="evidence" value="ECO:0007669"/>
    <property type="project" value="TreeGrafter"/>
</dbReference>
<dbReference type="AlphaFoldDB" id="A0AAV0UTR3"/>
<comment type="subcellular location">
    <subcellularLocation>
        <location evidence="2">Golgi apparatus</location>
        <location evidence="2">trans-Golgi network</location>
    </subcellularLocation>
</comment>
<reference evidence="3" key="1">
    <citation type="submission" date="2022-12" db="EMBL/GenBank/DDBJ databases">
        <authorList>
            <person name="Webb A."/>
        </authorList>
    </citation>
    <scope>NUCLEOTIDE SEQUENCE</scope>
    <source>
        <strain evidence="3">Hp1</strain>
    </source>
</reference>
<comment type="function">
    <text evidence="2">Acts as component of the GARP complex that is involved in retrograde transport from early and late endosomes to the trans-Golgi network (TGN).</text>
</comment>
<dbReference type="GO" id="GO:0000938">
    <property type="term" value="C:GARP complex"/>
    <property type="evidence" value="ECO:0007669"/>
    <property type="project" value="UniProtKB-UniRule"/>
</dbReference>
<comment type="caution">
    <text evidence="3">The sequence shown here is derived from an EMBL/GenBank/DDBJ whole genome shotgun (WGS) entry which is preliminary data.</text>
</comment>
<evidence type="ECO:0000313" key="4">
    <source>
        <dbReference type="Proteomes" id="UP001162031"/>
    </source>
</evidence>
<dbReference type="GO" id="GO:0007030">
    <property type="term" value="P:Golgi organization"/>
    <property type="evidence" value="ECO:0007669"/>
    <property type="project" value="UniProtKB-UniRule"/>
</dbReference>
<dbReference type="EMBL" id="CANTFL010001444">
    <property type="protein sequence ID" value="CAI5740267.1"/>
    <property type="molecule type" value="Genomic_DNA"/>
</dbReference>
<sequence length="821" mass="93691">MEDHGMTRMQELMSSYYGLNAKESRQDQERNIDSTGFDAKVYVKELLSTRRLNDLLAMDDKLIREIKELDTDMQMLVYENYSKFLTATDTIRKIKNNVATMEDEVARVVKSMDVITAKSESIDVALAPHRAEVDKLLGVRRLLKKFEFIFELPQKLHTAVKQKEYANAVKYYLLARRVLERYEHISSFKTIRIETEEAIQLLERLLKERMLDATLESEELCVTVELLHQLGACNEEIRDQFVEWHRVYFVRVVAVFKTQRKAASVLDFLQRFNADVLSRMGRVFVVYKTHLMPEAIASETSLSSDTVRDDLFLQFVKELSSLYLGECIVQFCRQHTNFGSRDELLDALHNNDLSSDTAKSEYFVFLRVMKHFVSQVEDVDRSIPMCGLARDATEIVESCVRFQIEAVFRRLREDTRDLLVTSYENVCSLGRSSREDGLSVRPLAKEAAGTFTDMMQKVLQQMELIVQTGSSILPELSQLFRDLVQGQFCMSLKWFNVSVLQYAEPKRAFAPLDGTSEIRSEEQDPVTLPWLDSTPQFLLFLACLCQELSAKGISECAHGLNERLSALLPSSDLPESGPISSRREQQYDATHMIGVTRESAAELLRHVAKMYGNQLCIIVYNGMAATSWSDMDEEPRTVQEMMAAVVETTFRFGKEVAVALDDEQSVFTGNKSHTHGRDFRRRASVLRSRNAGVAAASSGMQLNVDRVFARKIHTFPFQLDLTADAFVQAMLKMCIKAFSEWVRLLELTKFGLQQIQLDAEFLRSALMHIVVARKADEEIEDLLSDLLSNARARAVEDTLMDQASVSAIVSSKSSQVLSRWR</sequence>
<evidence type="ECO:0000313" key="3">
    <source>
        <dbReference type="EMBL" id="CAI5740267.1"/>
    </source>
</evidence>
<dbReference type="GO" id="GO:0005829">
    <property type="term" value="C:cytosol"/>
    <property type="evidence" value="ECO:0007669"/>
    <property type="project" value="GOC"/>
</dbReference>
<keyword evidence="2" id="KW-0653">Protein transport</keyword>
<dbReference type="GO" id="GO:0007041">
    <property type="term" value="P:lysosomal transport"/>
    <property type="evidence" value="ECO:0007669"/>
    <property type="project" value="TreeGrafter"/>
</dbReference>
<evidence type="ECO:0000256" key="1">
    <source>
        <dbReference type="ARBA" id="ARBA00006080"/>
    </source>
</evidence>
<dbReference type="GO" id="GO:0042147">
    <property type="term" value="P:retrograde transport, endosome to Golgi"/>
    <property type="evidence" value="ECO:0007669"/>
    <property type="project" value="UniProtKB-UniRule"/>
</dbReference>
<accession>A0AAV0UTR3</accession>
<dbReference type="PANTHER" id="PTHR15954:SF4">
    <property type="entry name" value="VACUOLAR PROTEIN SORTING-ASSOCIATED PROTEIN 51 HOMOLOG"/>
    <property type="match status" value="1"/>
</dbReference>